<protein>
    <submittedName>
        <fullName evidence="1">Uncharacterized protein</fullName>
    </submittedName>
</protein>
<reference evidence="1" key="1">
    <citation type="submission" date="2023-07" db="EMBL/GenBank/DDBJ databases">
        <title>Chromosome-level Genome Assembly of Striped Snakehead (Channa striata).</title>
        <authorList>
            <person name="Liu H."/>
        </authorList>
    </citation>
    <scope>NUCLEOTIDE SEQUENCE</scope>
    <source>
        <strain evidence="1">Gz</strain>
        <tissue evidence="1">Muscle</tissue>
    </source>
</reference>
<gene>
    <name evidence="1" type="ORF">Q5P01_023966</name>
</gene>
<organism evidence="1 2">
    <name type="scientific">Channa striata</name>
    <name type="common">Snakehead murrel</name>
    <name type="synonym">Ophicephalus striatus</name>
    <dbReference type="NCBI Taxonomy" id="64152"/>
    <lineage>
        <taxon>Eukaryota</taxon>
        <taxon>Metazoa</taxon>
        <taxon>Chordata</taxon>
        <taxon>Craniata</taxon>
        <taxon>Vertebrata</taxon>
        <taxon>Euteleostomi</taxon>
        <taxon>Actinopterygii</taxon>
        <taxon>Neopterygii</taxon>
        <taxon>Teleostei</taxon>
        <taxon>Neoteleostei</taxon>
        <taxon>Acanthomorphata</taxon>
        <taxon>Anabantaria</taxon>
        <taxon>Anabantiformes</taxon>
        <taxon>Channoidei</taxon>
        <taxon>Channidae</taxon>
        <taxon>Channa</taxon>
    </lineage>
</organism>
<evidence type="ECO:0000313" key="1">
    <source>
        <dbReference type="EMBL" id="KAK2821007.1"/>
    </source>
</evidence>
<proteinExistence type="predicted"/>
<sequence length="70" mass="7756">MGVLPESFHKPMWKGYGDNPGGLCLQSKTSDAGHWDRKERVTEAAQVGCTGQDHTGKDVDLNQSRWGVKR</sequence>
<dbReference type="AlphaFoldDB" id="A0AA88IXD4"/>
<dbReference type="EMBL" id="JAUPFM010000019">
    <property type="protein sequence ID" value="KAK2821007.1"/>
    <property type="molecule type" value="Genomic_DNA"/>
</dbReference>
<keyword evidence="2" id="KW-1185">Reference proteome</keyword>
<accession>A0AA88IXD4</accession>
<dbReference type="Proteomes" id="UP001187415">
    <property type="component" value="Unassembled WGS sequence"/>
</dbReference>
<comment type="caution">
    <text evidence="1">The sequence shown here is derived from an EMBL/GenBank/DDBJ whole genome shotgun (WGS) entry which is preliminary data.</text>
</comment>
<name>A0AA88IXD4_CHASR</name>
<evidence type="ECO:0000313" key="2">
    <source>
        <dbReference type="Proteomes" id="UP001187415"/>
    </source>
</evidence>